<gene>
    <name evidence="12" type="ORF">M422DRAFT_76544</name>
</gene>
<keyword evidence="13" id="KW-1185">Reference proteome</keyword>
<dbReference type="InterPro" id="IPR014756">
    <property type="entry name" value="Ig_E-set"/>
</dbReference>
<feature type="transmembrane region" description="Helical" evidence="10">
    <location>
        <begin position="196"/>
        <end position="219"/>
    </location>
</feature>
<dbReference type="Gene3D" id="1.10.287.110">
    <property type="entry name" value="DnaJ domain"/>
    <property type="match status" value="1"/>
</dbReference>
<evidence type="ECO:0000259" key="11">
    <source>
        <dbReference type="PROSITE" id="PS50076"/>
    </source>
</evidence>
<evidence type="ECO:0000256" key="8">
    <source>
        <dbReference type="ARBA" id="ARBA00023186"/>
    </source>
</evidence>
<dbReference type="Pfam" id="PF02889">
    <property type="entry name" value="Sec63"/>
    <property type="match status" value="1"/>
</dbReference>
<dbReference type="InterPro" id="IPR036869">
    <property type="entry name" value="J_dom_sf"/>
</dbReference>
<dbReference type="PROSITE" id="PS50076">
    <property type="entry name" value="DNAJ_2"/>
    <property type="match status" value="1"/>
</dbReference>
<keyword evidence="5" id="KW-0653">Protein transport</keyword>
<dbReference type="FunFam" id="1.10.287.110:FF:000039">
    <property type="entry name" value="Protein translocation complex component (Npl1)"/>
    <property type="match status" value="1"/>
</dbReference>
<dbReference type="InterPro" id="IPR035892">
    <property type="entry name" value="C2_domain_sf"/>
</dbReference>
<dbReference type="OrthoDB" id="1734229at2759"/>
<feature type="region of interest" description="Disordered" evidence="9">
    <location>
        <begin position="587"/>
        <end position="644"/>
    </location>
</feature>
<evidence type="ECO:0000256" key="7">
    <source>
        <dbReference type="ARBA" id="ARBA00023136"/>
    </source>
</evidence>
<evidence type="ECO:0000256" key="1">
    <source>
        <dbReference type="ARBA" id="ARBA00004477"/>
    </source>
</evidence>
<organism evidence="12 13">
    <name type="scientific">Sphaerobolus stellatus (strain SS14)</name>
    <dbReference type="NCBI Taxonomy" id="990650"/>
    <lineage>
        <taxon>Eukaryota</taxon>
        <taxon>Fungi</taxon>
        <taxon>Dikarya</taxon>
        <taxon>Basidiomycota</taxon>
        <taxon>Agaricomycotina</taxon>
        <taxon>Agaricomycetes</taxon>
        <taxon>Phallomycetidae</taxon>
        <taxon>Geastrales</taxon>
        <taxon>Sphaerobolaceae</taxon>
        <taxon>Sphaerobolus</taxon>
    </lineage>
</organism>
<evidence type="ECO:0000256" key="9">
    <source>
        <dbReference type="SAM" id="MobiDB-lite"/>
    </source>
</evidence>
<dbReference type="GO" id="GO:0006620">
    <property type="term" value="P:post-translational protein targeting to endoplasmic reticulum membrane"/>
    <property type="evidence" value="ECO:0007669"/>
    <property type="project" value="TreeGrafter"/>
</dbReference>
<dbReference type="SUPFAM" id="SSF81296">
    <property type="entry name" value="E set domains"/>
    <property type="match status" value="1"/>
</dbReference>
<dbReference type="HOGENOM" id="CLU_014210_0_0_1"/>
<dbReference type="Gene3D" id="2.60.40.150">
    <property type="entry name" value="C2 domain"/>
    <property type="match status" value="1"/>
</dbReference>
<dbReference type="SUPFAM" id="SSF158702">
    <property type="entry name" value="Sec63 N-terminal domain-like"/>
    <property type="match status" value="1"/>
</dbReference>
<keyword evidence="8" id="KW-0143">Chaperone</keyword>
<accession>A0A0C9V4G8</accession>
<dbReference type="EMBL" id="KN837228">
    <property type="protein sequence ID" value="KIJ32311.1"/>
    <property type="molecule type" value="Genomic_DNA"/>
</dbReference>
<comment type="subcellular location">
    <subcellularLocation>
        <location evidence="1">Endoplasmic reticulum membrane</location>
        <topology evidence="1">Multi-pass membrane protein</topology>
    </subcellularLocation>
</comment>
<sequence length="644" mass="72371">MAQYQYDGSMAAYFLLTFLSLILVPLTYSFIPSVTSNKPQGDGCRCEQCVRHKNEVRNMEKQSGLASKINKKAILTLVGWAVFAATAYKVAITPVENTIYDPFAILGLKRSATEKEIKKHYKKLSVKFHPDKVKLGPNETLEGIQDYFVNLTKAYKSLTDETIRQNVINFNDPDGRQQFSTGIAIPQWIVEGKNSIWVLAFYGLLFGVGLPILVGRWWFGSRKFTKDGVQTRTAELFFKEINEDALDEDIMQSVGKALTLEKPLGGGKTTEAALAELSKQVESRLGGSDWGKNGLPKALVLVYAHLLRLPIQDKKLLKNQRDILLHTPSLLNSLLNIAVAYTWLLPAIRIMHLHANLAQAVLPGTDSIIQFPGMDEKAQDLPDTLERLIERLEEKEDPRIDIIRKVGEKWGRLDVVDVTYKVIGERFVTPGAIVQLVIKLRIKPPVSDGPKKVESDVEQERRIAKLNDEKDQAFLLSKKDFEDIVPGDASLGWAHAPRWPADRRPRWWVVLGDDKTNRIVVPPTQVSDLPFADPTKPRDYRSFKLQFQAPQNVGLYTWRIRFISDTYIGEDVARDLPLKVEDLSELTADEQHKDDDISDPEEDTIAGQMAAMRGGGVKRIPGDSEESSTDGEEDEDSDDSSDSD</sequence>
<evidence type="ECO:0000256" key="5">
    <source>
        <dbReference type="ARBA" id="ARBA00022927"/>
    </source>
</evidence>
<keyword evidence="2" id="KW-0813">Transport</keyword>
<dbReference type="GO" id="GO:0006614">
    <property type="term" value="P:SRP-dependent cotranslational protein targeting to membrane"/>
    <property type="evidence" value="ECO:0007669"/>
    <property type="project" value="TreeGrafter"/>
</dbReference>
<dbReference type="Proteomes" id="UP000054279">
    <property type="component" value="Unassembled WGS sequence"/>
</dbReference>
<dbReference type="Gene3D" id="1.10.3380.10">
    <property type="entry name" value="Sec63 N-terminal domain-like domain"/>
    <property type="match status" value="1"/>
</dbReference>
<dbReference type="CDD" id="cd06257">
    <property type="entry name" value="DnaJ"/>
    <property type="match status" value="1"/>
</dbReference>
<dbReference type="AlphaFoldDB" id="A0A0C9V4G8"/>
<protein>
    <recommendedName>
        <fullName evidence="11">J domain-containing protein</fullName>
    </recommendedName>
</protein>
<dbReference type="Pfam" id="PF00226">
    <property type="entry name" value="DnaJ"/>
    <property type="match status" value="1"/>
</dbReference>
<evidence type="ECO:0000256" key="3">
    <source>
        <dbReference type="ARBA" id="ARBA00022692"/>
    </source>
</evidence>
<evidence type="ECO:0000256" key="4">
    <source>
        <dbReference type="ARBA" id="ARBA00022824"/>
    </source>
</evidence>
<keyword evidence="4" id="KW-0256">Endoplasmic reticulum</keyword>
<feature type="transmembrane region" description="Helical" evidence="10">
    <location>
        <begin position="323"/>
        <end position="344"/>
    </location>
</feature>
<dbReference type="GO" id="GO:0008320">
    <property type="term" value="F:protein transmembrane transporter activity"/>
    <property type="evidence" value="ECO:0007669"/>
    <property type="project" value="TreeGrafter"/>
</dbReference>
<evidence type="ECO:0000256" key="6">
    <source>
        <dbReference type="ARBA" id="ARBA00022989"/>
    </source>
</evidence>
<evidence type="ECO:0000313" key="13">
    <source>
        <dbReference type="Proteomes" id="UP000054279"/>
    </source>
</evidence>
<dbReference type="PANTHER" id="PTHR24075:SF0">
    <property type="entry name" value="TRANSLOCATION PROTEIN SEC63 HOMOLOG"/>
    <property type="match status" value="1"/>
</dbReference>
<dbReference type="InterPro" id="IPR004179">
    <property type="entry name" value="Sec63-dom"/>
</dbReference>
<dbReference type="SMART" id="SM00973">
    <property type="entry name" value="Sec63"/>
    <property type="match status" value="1"/>
</dbReference>
<keyword evidence="7 10" id="KW-0472">Membrane</keyword>
<feature type="transmembrane region" description="Helical" evidence="10">
    <location>
        <begin position="12"/>
        <end position="31"/>
    </location>
</feature>
<dbReference type="InterPro" id="IPR001623">
    <property type="entry name" value="DnaJ_domain"/>
</dbReference>
<evidence type="ECO:0000313" key="12">
    <source>
        <dbReference type="EMBL" id="KIJ32311.1"/>
    </source>
</evidence>
<dbReference type="PRINTS" id="PR00625">
    <property type="entry name" value="JDOMAIN"/>
</dbReference>
<keyword evidence="3 10" id="KW-0812">Transmembrane</keyword>
<dbReference type="GO" id="GO:0003723">
    <property type="term" value="F:RNA binding"/>
    <property type="evidence" value="ECO:0007669"/>
    <property type="project" value="TreeGrafter"/>
</dbReference>
<dbReference type="SMART" id="SM00271">
    <property type="entry name" value="DnaJ"/>
    <property type="match status" value="1"/>
</dbReference>
<name>A0A0C9V4G8_SPHS4</name>
<reference evidence="12 13" key="1">
    <citation type="submission" date="2014-06" db="EMBL/GenBank/DDBJ databases">
        <title>Evolutionary Origins and Diversification of the Mycorrhizal Mutualists.</title>
        <authorList>
            <consortium name="DOE Joint Genome Institute"/>
            <consortium name="Mycorrhizal Genomics Consortium"/>
            <person name="Kohler A."/>
            <person name="Kuo A."/>
            <person name="Nagy L.G."/>
            <person name="Floudas D."/>
            <person name="Copeland A."/>
            <person name="Barry K.W."/>
            <person name="Cichocki N."/>
            <person name="Veneault-Fourrey C."/>
            <person name="LaButti K."/>
            <person name="Lindquist E.A."/>
            <person name="Lipzen A."/>
            <person name="Lundell T."/>
            <person name="Morin E."/>
            <person name="Murat C."/>
            <person name="Riley R."/>
            <person name="Ohm R."/>
            <person name="Sun H."/>
            <person name="Tunlid A."/>
            <person name="Henrissat B."/>
            <person name="Grigoriev I.V."/>
            <person name="Hibbett D.S."/>
            <person name="Martin F."/>
        </authorList>
    </citation>
    <scope>NUCLEOTIDE SEQUENCE [LARGE SCALE GENOMIC DNA]</scope>
    <source>
        <strain evidence="12 13">SS14</strain>
    </source>
</reference>
<keyword evidence="6 10" id="KW-1133">Transmembrane helix</keyword>
<dbReference type="GO" id="GO:0031207">
    <property type="term" value="C:Sec62/Sec63 complex"/>
    <property type="evidence" value="ECO:0007669"/>
    <property type="project" value="TreeGrafter"/>
</dbReference>
<dbReference type="SUPFAM" id="SSF46565">
    <property type="entry name" value="Chaperone J-domain"/>
    <property type="match status" value="1"/>
</dbReference>
<evidence type="ECO:0000256" key="10">
    <source>
        <dbReference type="SAM" id="Phobius"/>
    </source>
</evidence>
<feature type="compositionally biased region" description="Acidic residues" evidence="9">
    <location>
        <begin position="623"/>
        <end position="644"/>
    </location>
</feature>
<evidence type="ECO:0000256" key="2">
    <source>
        <dbReference type="ARBA" id="ARBA00022448"/>
    </source>
</evidence>
<proteinExistence type="predicted"/>
<dbReference type="PANTHER" id="PTHR24075">
    <property type="entry name" value="SEC63 DOMAIN-CONTAINING"/>
    <property type="match status" value="1"/>
</dbReference>
<feature type="domain" description="J" evidence="11">
    <location>
        <begin position="101"/>
        <end position="171"/>
    </location>
</feature>
<feature type="transmembrane region" description="Helical" evidence="10">
    <location>
        <begin position="73"/>
        <end position="92"/>
    </location>
</feature>